<feature type="domain" description="D-isomer specific 2-hydroxyacid dehydrogenase NAD-binding" evidence="6">
    <location>
        <begin position="109"/>
        <end position="295"/>
    </location>
</feature>
<evidence type="ECO:0000256" key="1">
    <source>
        <dbReference type="ARBA" id="ARBA00005854"/>
    </source>
</evidence>
<dbReference type="PANTHER" id="PTHR43026">
    <property type="entry name" value="2-HYDROXYACID DEHYDROGENASE HOMOLOG 1-RELATED"/>
    <property type="match status" value="1"/>
</dbReference>
<dbReference type="InterPro" id="IPR029753">
    <property type="entry name" value="D-isomer_DH_CS"/>
</dbReference>
<keyword evidence="8" id="KW-1185">Reference proteome</keyword>
<dbReference type="Gene3D" id="3.40.50.720">
    <property type="entry name" value="NAD(P)-binding Rossmann-like Domain"/>
    <property type="match status" value="2"/>
</dbReference>
<gene>
    <name evidence="7" type="ORF">CH338_11660</name>
</gene>
<dbReference type="GO" id="GO:0008720">
    <property type="term" value="F:D-lactate dehydrogenase (NAD+) activity"/>
    <property type="evidence" value="ECO:0007669"/>
    <property type="project" value="TreeGrafter"/>
</dbReference>
<protein>
    <submittedName>
        <fullName evidence="7">Lactate dehydrogenase</fullName>
    </submittedName>
</protein>
<accession>A0A327KN78</accession>
<comment type="caution">
    <text evidence="7">The sequence shown here is derived from an EMBL/GenBank/DDBJ whole genome shotgun (WGS) entry which is preliminary data.</text>
</comment>
<dbReference type="InterPro" id="IPR029752">
    <property type="entry name" value="D-isomer_DH_CS1"/>
</dbReference>
<evidence type="ECO:0000256" key="3">
    <source>
        <dbReference type="ARBA" id="ARBA00023027"/>
    </source>
</evidence>
<dbReference type="OrthoDB" id="9793626at2"/>
<dbReference type="PROSITE" id="PS00671">
    <property type="entry name" value="D_2_HYDROXYACID_DH_3"/>
    <property type="match status" value="1"/>
</dbReference>
<reference evidence="7 8" key="1">
    <citation type="submission" date="2017-07" db="EMBL/GenBank/DDBJ databases">
        <title>Draft Genome Sequences of Select Purple Nonsulfur Bacteria.</title>
        <authorList>
            <person name="Lasarre B."/>
            <person name="Mckinlay J.B."/>
        </authorList>
    </citation>
    <scope>NUCLEOTIDE SEQUENCE [LARGE SCALE GENOMIC DNA]</scope>
    <source>
        <strain evidence="7 8">DSM 11907</strain>
    </source>
</reference>
<dbReference type="SUPFAM" id="SSF51735">
    <property type="entry name" value="NAD(P)-binding Rossmann-fold domains"/>
    <property type="match status" value="1"/>
</dbReference>
<dbReference type="SUPFAM" id="SSF52283">
    <property type="entry name" value="Formate/glycerate dehydrogenase catalytic domain-like"/>
    <property type="match status" value="1"/>
</dbReference>
<dbReference type="CDD" id="cd12185">
    <property type="entry name" value="HGDH_LDH_like"/>
    <property type="match status" value="1"/>
</dbReference>
<comment type="similarity">
    <text evidence="1 4">Belongs to the D-isomer specific 2-hydroxyacid dehydrogenase family.</text>
</comment>
<evidence type="ECO:0000313" key="8">
    <source>
        <dbReference type="Proteomes" id="UP000248863"/>
    </source>
</evidence>
<dbReference type="PROSITE" id="PS00670">
    <property type="entry name" value="D_2_HYDROXYACID_DH_2"/>
    <property type="match status" value="1"/>
</dbReference>
<dbReference type="InterPro" id="IPR006140">
    <property type="entry name" value="D-isomer_DH_NAD-bd"/>
</dbReference>
<keyword evidence="2 4" id="KW-0560">Oxidoreductase</keyword>
<dbReference type="RefSeq" id="WP_111357349.1">
    <property type="nucleotide sequence ID" value="NZ_NHSK01000081.1"/>
</dbReference>
<sequence>MNVIAYAARAYESDAFDRFAEELGISLTRVPQNLSLDNAHLAKGFECVTILSACDASAPVLEILAAGGTRFVAARTAGYNNIDAAAARRLGIRFSNADYSPNSVADFAVMLILMSIRKAKTIIARNNAQDYTIVGAQGREMRNLTIGIVGTGRIGAATAKNLSGFDACLIGYDVVPNPALKDLVTYVPFDELLAESDVISLHAPLTAGTRHLINAESIRKMKDGVIIVNCARGELIDTEALIEAIEEKKVSAAALDVLENERGIFHADHRDEILKHRQLAILRAFPNVVVTTHNAFFTDQAVCDMVEVGLRSLASFVRTGASPWEIKA</sequence>
<keyword evidence="3" id="KW-0520">NAD</keyword>
<dbReference type="InterPro" id="IPR006139">
    <property type="entry name" value="D-isomer_2_OHA_DH_cat_dom"/>
</dbReference>
<evidence type="ECO:0000313" key="7">
    <source>
        <dbReference type="EMBL" id="RAI38762.1"/>
    </source>
</evidence>
<dbReference type="EMBL" id="NPEU01000109">
    <property type="protein sequence ID" value="RAI38762.1"/>
    <property type="molecule type" value="Genomic_DNA"/>
</dbReference>
<evidence type="ECO:0000256" key="4">
    <source>
        <dbReference type="RuleBase" id="RU003719"/>
    </source>
</evidence>
<dbReference type="InterPro" id="IPR058205">
    <property type="entry name" value="D-LDH-like"/>
</dbReference>
<dbReference type="Proteomes" id="UP000248863">
    <property type="component" value="Unassembled WGS sequence"/>
</dbReference>
<dbReference type="Pfam" id="PF00389">
    <property type="entry name" value="2-Hacid_dh"/>
    <property type="match status" value="1"/>
</dbReference>
<proteinExistence type="inferred from homology"/>
<dbReference type="Pfam" id="PF02826">
    <property type="entry name" value="2-Hacid_dh_C"/>
    <property type="match status" value="1"/>
</dbReference>
<evidence type="ECO:0000259" key="6">
    <source>
        <dbReference type="Pfam" id="PF02826"/>
    </source>
</evidence>
<evidence type="ECO:0000259" key="5">
    <source>
        <dbReference type="Pfam" id="PF00389"/>
    </source>
</evidence>
<dbReference type="GO" id="GO:0051287">
    <property type="term" value="F:NAD binding"/>
    <property type="evidence" value="ECO:0007669"/>
    <property type="project" value="InterPro"/>
</dbReference>
<organism evidence="7 8">
    <name type="scientific">Rhodoplanes elegans</name>
    <dbReference type="NCBI Taxonomy" id="29408"/>
    <lineage>
        <taxon>Bacteria</taxon>
        <taxon>Pseudomonadati</taxon>
        <taxon>Pseudomonadota</taxon>
        <taxon>Alphaproteobacteria</taxon>
        <taxon>Hyphomicrobiales</taxon>
        <taxon>Nitrobacteraceae</taxon>
        <taxon>Rhodoplanes</taxon>
    </lineage>
</organism>
<feature type="domain" description="D-isomer specific 2-hydroxyacid dehydrogenase catalytic" evidence="5">
    <location>
        <begin position="29"/>
        <end position="325"/>
    </location>
</feature>
<dbReference type="InterPro" id="IPR036291">
    <property type="entry name" value="NAD(P)-bd_dom_sf"/>
</dbReference>
<evidence type="ECO:0000256" key="2">
    <source>
        <dbReference type="ARBA" id="ARBA00023002"/>
    </source>
</evidence>
<dbReference type="AlphaFoldDB" id="A0A327KN78"/>
<dbReference type="PROSITE" id="PS00065">
    <property type="entry name" value="D_2_HYDROXYACID_DH_1"/>
    <property type="match status" value="1"/>
</dbReference>
<dbReference type="PANTHER" id="PTHR43026:SF1">
    <property type="entry name" value="2-HYDROXYACID DEHYDROGENASE HOMOLOG 1-RELATED"/>
    <property type="match status" value="1"/>
</dbReference>
<name>A0A327KN78_9BRAD</name>